<dbReference type="Proteomes" id="UP001172102">
    <property type="component" value="Unassembled WGS sequence"/>
</dbReference>
<keyword evidence="4 7" id="KW-0472">Membrane</keyword>
<feature type="transmembrane region" description="Helical" evidence="7">
    <location>
        <begin position="141"/>
        <end position="169"/>
    </location>
</feature>
<accession>A0AA40E8M9</accession>
<organism evidence="9 10">
    <name type="scientific">Lasiosphaeris hirsuta</name>
    <dbReference type="NCBI Taxonomy" id="260670"/>
    <lineage>
        <taxon>Eukaryota</taxon>
        <taxon>Fungi</taxon>
        <taxon>Dikarya</taxon>
        <taxon>Ascomycota</taxon>
        <taxon>Pezizomycotina</taxon>
        <taxon>Sordariomycetes</taxon>
        <taxon>Sordariomycetidae</taxon>
        <taxon>Sordariales</taxon>
        <taxon>Lasiosphaeriaceae</taxon>
        <taxon>Lasiosphaeris</taxon>
    </lineage>
</organism>
<evidence type="ECO:0000256" key="6">
    <source>
        <dbReference type="SAM" id="MobiDB-lite"/>
    </source>
</evidence>
<dbReference type="AlphaFoldDB" id="A0AA40E8M9"/>
<keyword evidence="2 7" id="KW-0812">Transmembrane</keyword>
<evidence type="ECO:0000256" key="4">
    <source>
        <dbReference type="ARBA" id="ARBA00023136"/>
    </source>
</evidence>
<feature type="transmembrane region" description="Helical" evidence="7">
    <location>
        <begin position="189"/>
        <end position="210"/>
    </location>
</feature>
<evidence type="ECO:0000256" key="7">
    <source>
        <dbReference type="SAM" id="Phobius"/>
    </source>
</evidence>
<evidence type="ECO:0000256" key="2">
    <source>
        <dbReference type="ARBA" id="ARBA00022692"/>
    </source>
</evidence>
<feature type="transmembrane region" description="Helical" evidence="7">
    <location>
        <begin position="222"/>
        <end position="243"/>
    </location>
</feature>
<feature type="domain" description="Rhodopsin" evidence="8">
    <location>
        <begin position="47"/>
        <end position="289"/>
    </location>
</feature>
<evidence type="ECO:0000256" key="1">
    <source>
        <dbReference type="ARBA" id="ARBA00004141"/>
    </source>
</evidence>
<sequence length="472" mass="52314">MPGNDTASTNTTSLWGPIPTDAGRSLQPDIIVCSLLTWLIAVTFVVLRFYTRSRLNHVLGPTDWCILPALLCAAGVSVSSIEQAIRGAGRHSWELDIYALPALERATWYGILFYTLSLVFTRISILLLYKRIFTHSWVKKAIQVVLVLVIAIGIWLVASVCTACVPLEAFWDWSLFWTTHVYCQPPNLWWGNAALHITSDLVIVTLPMPVLSTLKLPRRQKFALVGVFGLGFFVCIVSVFRLVYLVEMETQQSFDATYTSAKLIFWSTVEVNTSIACACIMTLKPLIQKWFPKLLAGSTYIRDHSLRWITPLNSRLSRHSYINPGVHRQHQRGVSGSECGSNMMPHAEEREGDVSDEARKVLDLEARRSGSVSTVLCDDDSSVGSLSAPPKAHLRLSIHVTKSVLVSKFPESPIPGEPFEEKERGPVGNQRQLDEGARALGPSSPGWQSQGSTTIGADRGRGWAADARVDVR</sequence>
<proteinExistence type="inferred from homology"/>
<evidence type="ECO:0000256" key="3">
    <source>
        <dbReference type="ARBA" id="ARBA00022989"/>
    </source>
</evidence>
<protein>
    <recommendedName>
        <fullName evidence="8">Rhodopsin domain-containing protein</fullName>
    </recommendedName>
</protein>
<feature type="region of interest" description="Disordered" evidence="6">
    <location>
        <begin position="409"/>
        <end position="472"/>
    </location>
</feature>
<feature type="compositionally biased region" description="Low complexity" evidence="6">
    <location>
        <begin position="441"/>
        <end position="452"/>
    </location>
</feature>
<dbReference type="GO" id="GO:0016020">
    <property type="term" value="C:membrane"/>
    <property type="evidence" value="ECO:0007669"/>
    <property type="project" value="UniProtKB-SubCell"/>
</dbReference>
<evidence type="ECO:0000256" key="5">
    <source>
        <dbReference type="ARBA" id="ARBA00038359"/>
    </source>
</evidence>
<dbReference type="PANTHER" id="PTHR33048:SF47">
    <property type="entry name" value="INTEGRAL MEMBRANE PROTEIN-RELATED"/>
    <property type="match status" value="1"/>
</dbReference>
<comment type="similarity">
    <text evidence="5">Belongs to the SAT4 family.</text>
</comment>
<dbReference type="InterPro" id="IPR049326">
    <property type="entry name" value="Rhodopsin_dom_fungi"/>
</dbReference>
<comment type="subcellular location">
    <subcellularLocation>
        <location evidence="1">Membrane</location>
        <topology evidence="1">Multi-pass membrane protein</topology>
    </subcellularLocation>
</comment>
<comment type="caution">
    <text evidence="9">The sequence shown here is derived from an EMBL/GenBank/DDBJ whole genome shotgun (WGS) entry which is preliminary data.</text>
</comment>
<dbReference type="InterPro" id="IPR052337">
    <property type="entry name" value="SAT4-like"/>
</dbReference>
<reference evidence="9" key="1">
    <citation type="submission" date="2023-06" db="EMBL/GenBank/DDBJ databases">
        <title>Genome-scale phylogeny and comparative genomics of the fungal order Sordariales.</title>
        <authorList>
            <consortium name="Lawrence Berkeley National Laboratory"/>
            <person name="Hensen N."/>
            <person name="Bonometti L."/>
            <person name="Westerberg I."/>
            <person name="Brannstrom I.O."/>
            <person name="Guillou S."/>
            <person name="Cros-Aarteil S."/>
            <person name="Calhoun S."/>
            <person name="Haridas S."/>
            <person name="Kuo A."/>
            <person name="Mondo S."/>
            <person name="Pangilinan J."/>
            <person name="Riley R."/>
            <person name="Labutti K."/>
            <person name="Andreopoulos B."/>
            <person name="Lipzen A."/>
            <person name="Chen C."/>
            <person name="Yanf M."/>
            <person name="Daum C."/>
            <person name="Ng V."/>
            <person name="Clum A."/>
            <person name="Steindorff A."/>
            <person name="Ohm R."/>
            <person name="Martin F."/>
            <person name="Silar P."/>
            <person name="Natvig D."/>
            <person name="Lalanne C."/>
            <person name="Gautier V."/>
            <person name="Ament-Velasquez S.L."/>
            <person name="Kruys A."/>
            <person name="Hutchinson M.I."/>
            <person name="Powell A.J."/>
            <person name="Barry K."/>
            <person name="Miller A.N."/>
            <person name="Grigoriev I.V."/>
            <person name="Debuchy R."/>
            <person name="Gladieux P."/>
            <person name="Thoren M.H."/>
            <person name="Johannesson H."/>
        </authorList>
    </citation>
    <scope>NUCLEOTIDE SEQUENCE</scope>
    <source>
        <strain evidence="9">SMH4607-1</strain>
    </source>
</reference>
<name>A0AA40E8M9_9PEZI</name>
<feature type="transmembrane region" description="Helical" evidence="7">
    <location>
        <begin position="29"/>
        <end position="50"/>
    </location>
</feature>
<dbReference type="PANTHER" id="PTHR33048">
    <property type="entry name" value="PTH11-LIKE INTEGRAL MEMBRANE PROTEIN (AFU_ORTHOLOGUE AFUA_5G11245)"/>
    <property type="match status" value="1"/>
</dbReference>
<feature type="transmembrane region" description="Helical" evidence="7">
    <location>
        <begin position="106"/>
        <end position="129"/>
    </location>
</feature>
<evidence type="ECO:0000259" key="8">
    <source>
        <dbReference type="Pfam" id="PF20684"/>
    </source>
</evidence>
<keyword evidence="3 7" id="KW-1133">Transmembrane helix</keyword>
<evidence type="ECO:0000313" key="9">
    <source>
        <dbReference type="EMBL" id="KAK0730970.1"/>
    </source>
</evidence>
<feature type="transmembrane region" description="Helical" evidence="7">
    <location>
        <begin position="62"/>
        <end position="86"/>
    </location>
</feature>
<keyword evidence="10" id="KW-1185">Reference proteome</keyword>
<dbReference type="EMBL" id="JAUKUA010000001">
    <property type="protein sequence ID" value="KAK0730970.1"/>
    <property type="molecule type" value="Genomic_DNA"/>
</dbReference>
<gene>
    <name evidence="9" type="ORF">B0H67DRAFT_639413</name>
</gene>
<evidence type="ECO:0000313" key="10">
    <source>
        <dbReference type="Proteomes" id="UP001172102"/>
    </source>
</evidence>
<dbReference type="Pfam" id="PF20684">
    <property type="entry name" value="Fung_rhodopsin"/>
    <property type="match status" value="1"/>
</dbReference>